<dbReference type="Proteomes" id="UP000799118">
    <property type="component" value="Unassembled WGS sequence"/>
</dbReference>
<evidence type="ECO:0000313" key="3">
    <source>
        <dbReference type="Proteomes" id="UP000799118"/>
    </source>
</evidence>
<evidence type="ECO:0000256" key="1">
    <source>
        <dbReference type="SAM" id="MobiDB-lite"/>
    </source>
</evidence>
<feature type="compositionally biased region" description="Low complexity" evidence="1">
    <location>
        <begin position="1"/>
        <end position="26"/>
    </location>
</feature>
<organism evidence="2 3">
    <name type="scientific">Gymnopus androsaceus JB14</name>
    <dbReference type="NCBI Taxonomy" id="1447944"/>
    <lineage>
        <taxon>Eukaryota</taxon>
        <taxon>Fungi</taxon>
        <taxon>Dikarya</taxon>
        <taxon>Basidiomycota</taxon>
        <taxon>Agaricomycotina</taxon>
        <taxon>Agaricomycetes</taxon>
        <taxon>Agaricomycetidae</taxon>
        <taxon>Agaricales</taxon>
        <taxon>Marasmiineae</taxon>
        <taxon>Omphalotaceae</taxon>
        <taxon>Gymnopus</taxon>
    </lineage>
</organism>
<dbReference type="EMBL" id="ML769388">
    <property type="protein sequence ID" value="KAE9409407.1"/>
    <property type="molecule type" value="Genomic_DNA"/>
</dbReference>
<name>A0A6A4IKD3_9AGAR</name>
<accession>A0A6A4IKD3</accession>
<protein>
    <submittedName>
        <fullName evidence="2">Uncharacterized protein</fullName>
    </submittedName>
</protein>
<sequence length="169" mass="17946">MMASVSSSIDDRYSSSSALQTNASSTMQTVAQPELHEASPSSPSALYQTVNRSAPALLPTLDAHVVDPKDAPKFEEEKSSAPSRPPSAGKQADVETVDPGCTDGASLTIPPMVRDVASVEAERGDLDTSAEVGPEKQLPDTVDFGVEEENNVVENLLSLIKGRWLHLQD</sequence>
<gene>
    <name evidence="2" type="ORF">BT96DRAFT_592627</name>
</gene>
<feature type="compositionally biased region" description="Polar residues" evidence="1">
    <location>
        <begin position="39"/>
        <end position="52"/>
    </location>
</feature>
<keyword evidence="3" id="KW-1185">Reference proteome</keyword>
<dbReference type="AlphaFoldDB" id="A0A6A4IKD3"/>
<evidence type="ECO:0000313" key="2">
    <source>
        <dbReference type="EMBL" id="KAE9409407.1"/>
    </source>
</evidence>
<feature type="compositionally biased region" description="Basic and acidic residues" evidence="1">
    <location>
        <begin position="64"/>
        <end position="79"/>
    </location>
</feature>
<feature type="region of interest" description="Disordered" evidence="1">
    <location>
        <begin position="1"/>
        <end position="108"/>
    </location>
</feature>
<proteinExistence type="predicted"/>
<reference evidence="2" key="1">
    <citation type="journal article" date="2019" name="Environ. Microbiol.">
        <title>Fungal ecological strategies reflected in gene transcription - a case study of two litter decomposers.</title>
        <authorList>
            <person name="Barbi F."/>
            <person name="Kohler A."/>
            <person name="Barry K."/>
            <person name="Baskaran P."/>
            <person name="Daum C."/>
            <person name="Fauchery L."/>
            <person name="Ihrmark K."/>
            <person name="Kuo A."/>
            <person name="LaButti K."/>
            <person name="Lipzen A."/>
            <person name="Morin E."/>
            <person name="Grigoriev I.V."/>
            <person name="Henrissat B."/>
            <person name="Lindahl B."/>
            <person name="Martin F."/>
        </authorList>
    </citation>
    <scope>NUCLEOTIDE SEQUENCE</scope>
    <source>
        <strain evidence="2">JB14</strain>
    </source>
</reference>